<reference evidence="10" key="1">
    <citation type="submission" date="2022-12" db="EMBL/GenBank/DDBJ databases">
        <title>Draft genome assemblies for two species of Escallonia (Escalloniales).</title>
        <authorList>
            <person name="Chanderbali A."/>
            <person name="Dervinis C."/>
            <person name="Anghel I."/>
            <person name="Soltis D."/>
            <person name="Soltis P."/>
            <person name="Zapata F."/>
        </authorList>
    </citation>
    <scope>NUCLEOTIDE SEQUENCE</scope>
    <source>
        <strain evidence="10">UCBG64.0493</strain>
        <tissue evidence="10">Leaf</tissue>
    </source>
</reference>
<keyword evidence="11" id="KW-1185">Reference proteome</keyword>
<keyword evidence="5" id="KW-0862">Zinc</keyword>
<keyword evidence="8" id="KW-0472">Membrane</keyword>
<feature type="compositionally biased region" description="Acidic residues" evidence="7">
    <location>
        <begin position="239"/>
        <end position="257"/>
    </location>
</feature>
<name>A0AA88W5D1_9ASTE</name>
<evidence type="ECO:0000313" key="10">
    <source>
        <dbReference type="EMBL" id="KAK3021192.1"/>
    </source>
</evidence>
<dbReference type="GO" id="GO:0008270">
    <property type="term" value="F:zinc ion binding"/>
    <property type="evidence" value="ECO:0007669"/>
    <property type="project" value="UniProtKB-KW"/>
</dbReference>
<organism evidence="10 11">
    <name type="scientific">Escallonia herrerae</name>
    <dbReference type="NCBI Taxonomy" id="1293975"/>
    <lineage>
        <taxon>Eukaryota</taxon>
        <taxon>Viridiplantae</taxon>
        <taxon>Streptophyta</taxon>
        <taxon>Embryophyta</taxon>
        <taxon>Tracheophyta</taxon>
        <taxon>Spermatophyta</taxon>
        <taxon>Magnoliopsida</taxon>
        <taxon>eudicotyledons</taxon>
        <taxon>Gunneridae</taxon>
        <taxon>Pentapetalae</taxon>
        <taxon>asterids</taxon>
        <taxon>campanulids</taxon>
        <taxon>Escalloniales</taxon>
        <taxon>Escalloniaceae</taxon>
        <taxon>Escallonia</taxon>
    </lineage>
</organism>
<evidence type="ECO:0000256" key="8">
    <source>
        <dbReference type="SAM" id="Phobius"/>
    </source>
</evidence>
<evidence type="ECO:0000256" key="5">
    <source>
        <dbReference type="ARBA" id="ARBA00022833"/>
    </source>
</evidence>
<dbReference type="EC" id="2.3.2.27" evidence="2"/>
<dbReference type="Gene3D" id="3.30.40.10">
    <property type="entry name" value="Zinc/RING finger domain, C3HC4 (zinc finger)"/>
    <property type="match status" value="1"/>
</dbReference>
<dbReference type="InterPro" id="IPR001841">
    <property type="entry name" value="Znf_RING"/>
</dbReference>
<evidence type="ECO:0000313" key="11">
    <source>
        <dbReference type="Proteomes" id="UP001188597"/>
    </source>
</evidence>
<comment type="catalytic activity">
    <reaction evidence="1">
        <text>S-ubiquitinyl-[E2 ubiquitin-conjugating enzyme]-L-cysteine + [acceptor protein]-L-lysine = [E2 ubiquitin-conjugating enzyme]-L-cysteine + N(6)-ubiquitinyl-[acceptor protein]-L-lysine.</text>
        <dbReference type="EC" id="2.3.2.27"/>
    </reaction>
</comment>
<keyword evidence="8" id="KW-0812">Transmembrane</keyword>
<evidence type="ECO:0000256" key="1">
    <source>
        <dbReference type="ARBA" id="ARBA00000900"/>
    </source>
</evidence>
<dbReference type="EMBL" id="JAVXUP010000772">
    <property type="protein sequence ID" value="KAK3021192.1"/>
    <property type="molecule type" value="Genomic_DNA"/>
</dbReference>
<dbReference type="InterPro" id="IPR013083">
    <property type="entry name" value="Znf_RING/FYVE/PHD"/>
</dbReference>
<dbReference type="Pfam" id="PF13639">
    <property type="entry name" value="zf-RING_2"/>
    <property type="match status" value="1"/>
</dbReference>
<comment type="caution">
    <text evidence="10">The sequence shown here is derived from an EMBL/GenBank/DDBJ whole genome shotgun (WGS) entry which is preliminary data.</text>
</comment>
<evidence type="ECO:0000256" key="4">
    <source>
        <dbReference type="ARBA" id="ARBA00022771"/>
    </source>
</evidence>
<proteinExistence type="predicted"/>
<keyword evidence="4 6" id="KW-0863">Zinc-finger</keyword>
<feature type="domain" description="RING-type" evidence="9">
    <location>
        <begin position="384"/>
        <end position="425"/>
    </location>
</feature>
<feature type="region of interest" description="Disordered" evidence="7">
    <location>
        <begin position="231"/>
        <end position="257"/>
    </location>
</feature>
<dbReference type="GO" id="GO:0005737">
    <property type="term" value="C:cytoplasm"/>
    <property type="evidence" value="ECO:0007669"/>
    <property type="project" value="TreeGrafter"/>
</dbReference>
<sequence length="568" mass="63508">MEDDLESVSLVLPGSTVAGHINAILAGDHSGLPTVCSMCQRTLTSDNEAGDLEAISICGDCKFLFLEDLGTPIQDIRRRRTARVRRTRYSSSESIEDIFSQQFSNIVNLARQNQATVSEHENQSLDGDGAARLVQRGSSRTTPSGSRRWRRVFSDTESDAFDSLYGETESNMSLGGYRHFHGESDNMSYSDYGGDSDASLDGHSFLDNEMFYHPDAGSDLDIDTDIDPMHAGLNRLNSDDEEEDDDEEDNEWEDADEEIRVDSLRVGAQVQRSASLYENNVPVNWPSQLHFPETDGTVRLRVRERRRAYIPNIFANDEDPEVRHVANSGDYLDARGLEDLLEHLAETEGSRRGAPPTALSFVKSIPSVLINEEHEKQRGDGLACAVCKDTLSVGAVVNQLPCLHLYHPACILPWLSARNSCPLCRYELPTDDKDYEDRKRNRRSGMEIHEIRQLEPNDSSSDTSDADEDEGCELSHGRREELELVSTDHAGENSALDCARRRWFFLAAPIVGLVGIVLVLWLGNPSSARRGSIGIHDSHVHRRHSNSSSGSCPPNGRVNRSRRWWSFF</sequence>
<dbReference type="GO" id="GO:0016567">
    <property type="term" value="P:protein ubiquitination"/>
    <property type="evidence" value="ECO:0007669"/>
    <property type="project" value="TreeGrafter"/>
</dbReference>
<protein>
    <recommendedName>
        <fullName evidence="2">RING-type E3 ubiquitin transferase</fullName>
        <ecNumber evidence="2">2.3.2.27</ecNumber>
    </recommendedName>
</protein>
<accession>A0AA88W5D1</accession>
<dbReference type="PROSITE" id="PS50089">
    <property type="entry name" value="ZF_RING_2"/>
    <property type="match status" value="1"/>
</dbReference>
<gene>
    <name evidence="10" type="ORF">RJ639_046611</name>
</gene>
<dbReference type="GO" id="GO:0061630">
    <property type="term" value="F:ubiquitin protein ligase activity"/>
    <property type="evidence" value="ECO:0007669"/>
    <property type="project" value="UniProtKB-EC"/>
</dbReference>
<feature type="transmembrane region" description="Helical" evidence="8">
    <location>
        <begin position="503"/>
        <end position="523"/>
    </location>
</feature>
<dbReference type="SMART" id="SM00184">
    <property type="entry name" value="RING"/>
    <property type="match status" value="1"/>
</dbReference>
<dbReference type="SUPFAM" id="SSF57850">
    <property type="entry name" value="RING/U-box"/>
    <property type="match status" value="1"/>
</dbReference>
<evidence type="ECO:0000259" key="9">
    <source>
        <dbReference type="PROSITE" id="PS50089"/>
    </source>
</evidence>
<evidence type="ECO:0000256" key="3">
    <source>
        <dbReference type="ARBA" id="ARBA00022723"/>
    </source>
</evidence>
<evidence type="ECO:0000256" key="2">
    <source>
        <dbReference type="ARBA" id="ARBA00012483"/>
    </source>
</evidence>
<evidence type="ECO:0000256" key="7">
    <source>
        <dbReference type="SAM" id="MobiDB-lite"/>
    </source>
</evidence>
<keyword evidence="8" id="KW-1133">Transmembrane helix</keyword>
<feature type="compositionally biased region" description="Basic and acidic residues" evidence="7">
    <location>
        <begin position="434"/>
        <end position="455"/>
    </location>
</feature>
<keyword evidence="3" id="KW-0479">Metal-binding</keyword>
<evidence type="ECO:0000256" key="6">
    <source>
        <dbReference type="PROSITE-ProRule" id="PRU00175"/>
    </source>
</evidence>
<feature type="region of interest" description="Disordered" evidence="7">
    <location>
        <begin position="434"/>
        <end position="474"/>
    </location>
</feature>
<dbReference type="PANTHER" id="PTHR15710">
    <property type="entry name" value="E3 UBIQUITIN-PROTEIN LIGASE PRAJA"/>
    <property type="match status" value="1"/>
</dbReference>
<dbReference type="Proteomes" id="UP001188597">
    <property type="component" value="Unassembled WGS sequence"/>
</dbReference>
<dbReference type="PANTHER" id="PTHR15710:SF242">
    <property type="entry name" value="OS06G0633500 PROTEIN"/>
    <property type="match status" value="1"/>
</dbReference>
<dbReference type="AlphaFoldDB" id="A0AA88W5D1"/>